<dbReference type="NCBIfam" id="TIGR02593">
    <property type="entry name" value="CRISPR_cas5"/>
    <property type="match status" value="1"/>
</dbReference>
<dbReference type="Proteomes" id="UP000469440">
    <property type="component" value="Unassembled WGS sequence"/>
</dbReference>
<accession>A0A6N8I1G7</accession>
<dbReference type="OrthoDB" id="5621871at2"/>
<evidence type="ECO:0000256" key="2">
    <source>
        <dbReference type="PIRNR" id="PIRNR029950"/>
    </source>
</evidence>
<reference evidence="3 4" key="1">
    <citation type="submission" date="2019-09" db="EMBL/GenBank/DDBJ databases">
        <title>Genome sequence of Clostridium sp. EA1.</title>
        <authorList>
            <person name="Poehlein A."/>
            <person name="Bengelsdorf F.R."/>
            <person name="Daniel R."/>
        </authorList>
    </citation>
    <scope>NUCLEOTIDE SEQUENCE [LARGE SCALE GENOMIC DNA]</scope>
    <source>
        <strain evidence="3 4">EA1</strain>
    </source>
</reference>
<dbReference type="GO" id="GO:0016787">
    <property type="term" value="F:hydrolase activity"/>
    <property type="evidence" value="ECO:0007669"/>
    <property type="project" value="UniProtKB-KW"/>
</dbReference>
<dbReference type="GO" id="GO:0051607">
    <property type="term" value="P:defense response to virus"/>
    <property type="evidence" value="ECO:0007669"/>
    <property type="project" value="UniProtKB-UniRule"/>
</dbReference>
<dbReference type="InterPro" id="IPR021124">
    <property type="entry name" value="CRISPR-assoc_prot_Cas5"/>
</dbReference>
<organism evidence="3 4">
    <name type="scientific">Caproicibacter fermentans</name>
    <dbReference type="NCBI Taxonomy" id="2576756"/>
    <lineage>
        <taxon>Bacteria</taxon>
        <taxon>Bacillati</taxon>
        <taxon>Bacillota</taxon>
        <taxon>Clostridia</taxon>
        <taxon>Eubacteriales</taxon>
        <taxon>Acutalibacteraceae</taxon>
        <taxon>Caproicibacter</taxon>
    </lineage>
</organism>
<dbReference type="Pfam" id="PF09704">
    <property type="entry name" value="Cas_Cas5d"/>
    <property type="match status" value="1"/>
</dbReference>
<dbReference type="GO" id="GO:0043571">
    <property type="term" value="P:maintenance of CRISPR repeat elements"/>
    <property type="evidence" value="ECO:0007669"/>
    <property type="project" value="UniProtKB-UniRule"/>
</dbReference>
<keyword evidence="1 2" id="KW-0051">Antiviral defense</keyword>
<comment type="function">
    <text evidence="2">CRISPR (clustered regularly interspaced short palindromic repeat) is an adaptive immune system that provides protection against mobile genetic elements (viruses, transposable elements and conjugative plasmids). CRISPR clusters contain spacers, sequences complementary to antecedent mobile elements, and target invading nucleic acids. CRISPR clusters are transcribed and processed into CRISPR RNA (crRNA).</text>
</comment>
<keyword evidence="2" id="KW-0694">RNA-binding</keyword>
<evidence type="ECO:0000313" key="4">
    <source>
        <dbReference type="Proteomes" id="UP000469440"/>
    </source>
</evidence>
<sequence>MGYGIKILIEGDYALFSRPEMKVERVSYDVPTPSALTGLISNIYWHPGMKYIIDTIYVLRPVQFVNIRRNEVSEKLLPSAVKKQMDGMADDISIYTKECISQRASLLLKNVLYGVEAHFELTDEKDENQTPEKCCNILLRRLRKGQHFAQPCLGCREFPARITLTDKIPQSPITGDVDLGYMLYDLQYKKDKTGKSLDSAEPRFYRPHMINGVIDVAKYAKGLLC</sequence>
<keyword evidence="2" id="KW-0255">Endonuclease</keyword>
<comment type="caution">
    <text evidence="3">The sequence shown here is derived from an EMBL/GenBank/DDBJ whole genome shotgun (WGS) entry which is preliminary data.</text>
</comment>
<dbReference type="RefSeq" id="WP_066646528.1">
    <property type="nucleotide sequence ID" value="NZ_VWXL01000069.1"/>
</dbReference>
<dbReference type="GO" id="GO:0003723">
    <property type="term" value="F:RNA binding"/>
    <property type="evidence" value="ECO:0007669"/>
    <property type="project" value="UniProtKB-UniRule"/>
</dbReference>
<comment type="similarity">
    <text evidence="2">Belongs to the CRISPR-associated protein Cas5 family. Subtype I-C/Dvulg subfamily.</text>
</comment>
<keyword evidence="2 3" id="KW-0378">Hydrolase</keyword>
<dbReference type="GO" id="GO:0004519">
    <property type="term" value="F:endonuclease activity"/>
    <property type="evidence" value="ECO:0007669"/>
    <property type="project" value="UniProtKB-UniRule"/>
</dbReference>
<dbReference type="EC" id="3.1.-.-" evidence="2"/>
<protein>
    <recommendedName>
        <fullName evidence="2">pre-crRNA processing endonuclease</fullName>
        <ecNumber evidence="2">3.1.-.-</ecNumber>
    </recommendedName>
</protein>
<gene>
    <name evidence="3" type="primary">cas5d</name>
    <name evidence="3" type="ORF">CAFE_24280</name>
</gene>
<dbReference type="InterPro" id="IPR010155">
    <property type="entry name" value="CRISPR-assoc_prot_Cas5d"/>
</dbReference>
<dbReference type="PIRSF" id="PIRSF029950">
    <property type="entry name" value="Cas_CT1134"/>
    <property type="match status" value="1"/>
</dbReference>
<evidence type="ECO:0000256" key="1">
    <source>
        <dbReference type="ARBA" id="ARBA00023118"/>
    </source>
</evidence>
<keyword evidence="2" id="KW-0540">Nuclease</keyword>
<proteinExistence type="inferred from homology"/>
<dbReference type="InterPro" id="IPR013422">
    <property type="entry name" value="CRISPR-assoc_prot_Cas5_N"/>
</dbReference>
<dbReference type="Gene3D" id="3.30.70.2660">
    <property type="match status" value="1"/>
</dbReference>
<evidence type="ECO:0000313" key="3">
    <source>
        <dbReference type="EMBL" id="MVB11705.1"/>
    </source>
</evidence>
<keyword evidence="4" id="KW-1185">Reference proteome</keyword>
<dbReference type="NCBIfam" id="TIGR01876">
    <property type="entry name" value="cas_Cas5d"/>
    <property type="match status" value="1"/>
</dbReference>
<name>A0A6N8I1G7_9FIRM</name>
<dbReference type="AlphaFoldDB" id="A0A6N8I1G7"/>
<dbReference type="EMBL" id="VWXL01000069">
    <property type="protein sequence ID" value="MVB11705.1"/>
    <property type="molecule type" value="Genomic_DNA"/>
</dbReference>